<dbReference type="InterPro" id="IPR047650">
    <property type="entry name" value="Transpos_IS110"/>
</dbReference>
<name>A0A2T1DL75_9CYAN</name>
<feature type="domain" description="Transposase IS116/IS110/IS902 C-terminal" evidence="1">
    <location>
        <begin position="21"/>
        <end position="77"/>
    </location>
</feature>
<keyword evidence="3" id="KW-1185">Reference proteome</keyword>
<dbReference type="GO" id="GO:0006313">
    <property type="term" value="P:DNA transposition"/>
    <property type="evidence" value="ECO:0007669"/>
    <property type="project" value="InterPro"/>
</dbReference>
<proteinExistence type="predicted"/>
<gene>
    <name evidence="2" type="ORF">C7B65_04510</name>
</gene>
<organism evidence="2 3">
    <name type="scientific">Phormidesmis priestleyi ULC007</name>
    <dbReference type="NCBI Taxonomy" id="1920490"/>
    <lineage>
        <taxon>Bacteria</taxon>
        <taxon>Bacillati</taxon>
        <taxon>Cyanobacteriota</taxon>
        <taxon>Cyanophyceae</taxon>
        <taxon>Leptolyngbyales</taxon>
        <taxon>Leptolyngbyaceae</taxon>
        <taxon>Phormidesmis</taxon>
    </lineage>
</organism>
<evidence type="ECO:0000259" key="1">
    <source>
        <dbReference type="Pfam" id="PF02371"/>
    </source>
</evidence>
<dbReference type="PANTHER" id="PTHR33055">
    <property type="entry name" value="TRANSPOSASE FOR INSERTION SEQUENCE ELEMENT IS1111A"/>
    <property type="match status" value="1"/>
</dbReference>
<dbReference type="GO" id="GO:0003677">
    <property type="term" value="F:DNA binding"/>
    <property type="evidence" value="ECO:0007669"/>
    <property type="project" value="InterPro"/>
</dbReference>
<protein>
    <recommendedName>
        <fullName evidence="1">Transposase IS116/IS110/IS902 C-terminal domain-containing protein</fullName>
    </recommendedName>
</protein>
<accession>A0A2T1DL75</accession>
<dbReference type="RefSeq" id="WP_083582717.1">
    <property type="nucleotide sequence ID" value="NZ_MPPI01000004.1"/>
</dbReference>
<sequence>MWEKSWLPRWSLPGRNGGKLNHKQIAALVGVAPFNYDSGQMRGKRRVSGGRANVRQVLFMSAMVAVRFNPVLKEFYHRLLQRGKEKKVALVACMHKLLTILNALVKQDKDWVPPIAEAETEKVALPA</sequence>
<dbReference type="STRING" id="1920490.GCA_001895925_02204"/>
<reference evidence="2 3" key="1">
    <citation type="submission" date="2018-02" db="EMBL/GenBank/DDBJ databases">
        <authorList>
            <person name="Cohen D.B."/>
            <person name="Kent A.D."/>
        </authorList>
    </citation>
    <scope>NUCLEOTIDE SEQUENCE [LARGE SCALE GENOMIC DNA]</scope>
    <source>
        <strain evidence="2 3">ULC007</strain>
    </source>
</reference>
<dbReference type="Proteomes" id="UP000238634">
    <property type="component" value="Unassembled WGS sequence"/>
</dbReference>
<dbReference type="InterPro" id="IPR003346">
    <property type="entry name" value="Transposase_20"/>
</dbReference>
<dbReference type="EMBL" id="PVWG01000003">
    <property type="protein sequence ID" value="PSB21201.1"/>
    <property type="molecule type" value="Genomic_DNA"/>
</dbReference>
<comment type="caution">
    <text evidence="2">The sequence shown here is derived from an EMBL/GenBank/DDBJ whole genome shotgun (WGS) entry which is preliminary data.</text>
</comment>
<dbReference type="GO" id="GO:0004803">
    <property type="term" value="F:transposase activity"/>
    <property type="evidence" value="ECO:0007669"/>
    <property type="project" value="InterPro"/>
</dbReference>
<dbReference type="PANTHER" id="PTHR33055:SF13">
    <property type="entry name" value="TRANSPOSASE"/>
    <property type="match status" value="1"/>
</dbReference>
<evidence type="ECO:0000313" key="2">
    <source>
        <dbReference type="EMBL" id="PSB21201.1"/>
    </source>
</evidence>
<dbReference type="Pfam" id="PF02371">
    <property type="entry name" value="Transposase_20"/>
    <property type="match status" value="1"/>
</dbReference>
<reference evidence="2 3" key="2">
    <citation type="submission" date="2018-03" db="EMBL/GenBank/DDBJ databases">
        <title>The ancient ancestry and fast evolution of plastids.</title>
        <authorList>
            <person name="Moore K.R."/>
            <person name="Magnabosco C."/>
            <person name="Momper L."/>
            <person name="Gold D.A."/>
            <person name="Bosak T."/>
            <person name="Fournier G.P."/>
        </authorList>
    </citation>
    <scope>NUCLEOTIDE SEQUENCE [LARGE SCALE GENOMIC DNA]</scope>
    <source>
        <strain evidence="2 3">ULC007</strain>
    </source>
</reference>
<dbReference type="AlphaFoldDB" id="A0A2T1DL75"/>
<evidence type="ECO:0000313" key="3">
    <source>
        <dbReference type="Proteomes" id="UP000238634"/>
    </source>
</evidence>